<dbReference type="AlphaFoldDB" id="A0A8X6PJM5"/>
<keyword evidence="1" id="KW-1133">Transmembrane helix</keyword>
<feature type="transmembrane region" description="Helical" evidence="1">
    <location>
        <begin position="77"/>
        <end position="96"/>
    </location>
</feature>
<protein>
    <submittedName>
        <fullName evidence="2">Uncharacterized protein</fullName>
    </submittedName>
</protein>
<dbReference type="Proteomes" id="UP000887013">
    <property type="component" value="Unassembled WGS sequence"/>
</dbReference>
<keyword evidence="1" id="KW-0812">Transmembrane</keyword>
<accession>A0A8X6PJM5</accession>
<organism evidence="2 3">
    <name type="scientific">Nephila pilipes</name>
    <name type="common">Giant wood spider</name>
    <name type="synonym">Nephila maculata</name>
    <dbReference type="NCBI Taxonomy" id="299642"/>
    <lineage>
        <taxon>Eukaryota</taxon>
        <taxon>Metazoa</taxon>
        <taxon>Ecdysozoa</taxon>
        <taxon>Arthropoda</taxon>
        <taxon>Chelicerata</taxon>
        <taxon>Arachnida</taxon>
        <taxon>Araneae</taxon>
        <taxon>Araneomorphae</taxon>
        <taxon>Entelegynae</taxon>
        <taxon>Araneoidea</taxon>
        <taxon>Nephilidae</taxon>
        <taxon>Nephila</taxon>
    </lineage>
</organism>
<evidence type="ECO:0000313" key="2">
    <source>
        <dbReference type="EMBL" id="GFT74553.1"/>
    </source>
</evidence>
<sequence>MRTMQFSGIMQTRAGLQFLDGLLWHDLPAAVQRRGLSGGLRISLKKDSDQSLHDRSGYSSVPPTIISGRGRTVAETFGFAFLSLYGSLVGISLWWFNEVGSRLAQITIRHHHGATKSVTLNWVYKETLETMVGSISLI</sequence>
<keyword evidence="1" id="KW-0472">Membrane</keyword>
<keyword evidence="3" id="KW-1185">Reference proteome</keyword>
<reference evidence="2" key="1">
    <citation type="submission" date="2020-08" db="EMBL/GenBank/DDBJ databases">
        <title>Multicomponent nature underlies the extraordinary mechanical properties of spider dragline silk.</title>
        <authorList>
            <person name="Kono N."/>
            <person name="Nakamura H."/>
            <person name="Mori M."/>
            <person name="Yoshida Y."/>
            <person name="Ohtoshi R."/>
            <person name="Malay A.D."/>
            <person name="Moran D.A.P."/>
            <person name="Tomita M."/>
            <person name="Numata K."/>
            <person name="Arakawa K."/>
        </authorList>
    </citation>
    <scope>NUCLEOTIDE SEQUENCE</scope>
</reference>
<name>A0A8X6PJM5_NEPPI</name>
<gene>
    <name evidence="2" type="ORF">NPIL_554151</name>
</gene>
<evidence type="ECO:0000256" key="1">
    <source>
        <dbReference type="SAM" id="Phobius"/>
    </source>
</evidence>
<comment type="caution">
    <text evidence="2">The sequence shown here is derived from an EMBL/GenBank/DDBJ whole genome shotgun (WGS) entry which is preliminary data.</text>
</comment>
<dbReference type="EMBL" id="BMAW01021753">
    <property type="protein sequence ID" value="GFT74553.1"/>
    <property type="molecule type" value="Genomic_DNA"/>
</dbReference>
<evidence type="ECO:0000313" key="3">
    <source>
        <dbReference type="Proteomes" id="UP000887013"/>
    </source>
</evidence>
<proteinExistence type="predicted"/>